<keyword evidence="11" id="KW-0460">Magnesium</keyword>
<sequence>MMGVDGVLGAALLCAIHGATLENTLFEDGGDANIFRAFNLTQAEETYSMVTANRFWSQIFRVAFSNKRWLHFFMLFVSVTDLWMSALGVVGLALNLRAYDFVSQEIYTAENLEFETFYTKNILLNEGICAWMAAQDQPHENLLFYNSLIFSGFLLCMLNDLRYLFFI</sequence>
<feature type="transmembrane region" description="Helical" evidence="21">
    <location>
        <begin position="142"/>
        <end position="165"/>
    </location>
</feature>
<evidence type="ECO:0000256" key="3">
    <source>
        <dbReference type="ARBA" id="ARBA00022448"/>
    </source>
</evidence>
<keyword evidence="15" id="KW-0157">Chromophore</keyword>
<dbReference type="InterPro" id="IPR055266">
    <property type="entry name" value="D1/D2"/>
</dbReference>
<evidence type="ECO:0000256" key="8">
    <source>
        <dbReference type="ARBA" id="ARBA00022640"/>
    </source>
</evidence>
<evidence type="ECO:0000256" key="1">
    <source>
        <dbReference type="ARBA" id="ARBA00004141"/>
    </source>
</evidence>
<feature type="chain" id="PRO_5022782746" description="Photosystem II D2 protein" evidence="22">
    <location>
        <begin position="22"/>
        <end position="167"/>
    </location>
</feature>
<dbReference type="InterPro" id="IPR000484">
    <property type="entry name" value="Photo_RC_L/M"/>
</dbReference>
<name>A0A5D2EWB1_GOSDA</name>
<evidence type="ECO:0000256" key="20">
    <source>
        <dbReference type="ARBA" id="ARBA00023276"/>
    </source>
</evidence>
<evidence type="ECO:0000256" key="18">
    <source>
        <dbReference type="ARBA" id="ARBA00023078"/>
    </source>
</evidence>
<keyword evidence="3" id="KW-0813">Transport</keyword>
<evidence type="ECO:0000256" key="4">
    <source>
        <dbReference type="ARBA" id="ARBA00022494"/>
    </source>
</evidence>
<dbReference type="GO" id="GO:0046872">
    <property type="term" value="F:metal ion binding"/>
    <property type="evidence" value="ECO:0007669"/>
    <property type="project" value="UniProtKB-KW"/>
</dbReference>
<dbReference type="SUPFAM" id="SSF81483">
    <property type="entry name" value="Bacterial photosystem II reaction centre, L and M subunits"/>
    <property type="match status" value="1"/>
</dbReference>
<evidence type="ECO:0000256" key="14">
    <source>
        <dbReference type="ARBA" id="ARBA00022990"/>
    </source>
</evidence>
<dbReference type="PANTHER" id="PTHR33149">
    <property type="entry name" value="PHOTOSYSTEM II PROTEIN D1"/>
    <property type="match status" value="1"/>
</dbReference>
<keyword evidence="14" id="KW-0007">Acetylation</keyword>
<keyword evidence="6" id="KW-0602">Photosynthesis</keyword>
<evidence type="ECO:0000256" key="21">
    <source>
        <dbReference type="SAM" id="Phobius"/>
    </source>
</evidence>
<keyword evidence="8" id="KW-0934">Plastid</keyword>
<dbReference type="InterPro" id="IPR036854">
    <property type="entry name" value="Photo_II_D1/D2_sf"/>
</dbReference>
<dbReference type="GO" id="GO:0009523">
    <property type="term" value="C:photosystem II"/>
    <property type="evidence" value="ECO:0007669"/>
    <property type="project" value="UniProtKB-KW"/>
</dbReference>
<evidence type="ECO:0000256" key="17">
    <source>
        <dbReference type="ARBA" id="ARBA00023004"/>
    </source>
</evidence>
<evidence type="ECO:0000256" key="2">
    <source>
        <dbReference type="ARBA" id="ARBA00008204"/>
    </source>
</evidence>
<keyword evidence="22" id="KW-0732">Signal</keyword>
<dbReference type="Gene3D" id="1.20.85.10">
    <property type="entry name" value="Photosystem II protein D1-like"/>
    <property type="match status" value="1"/>
</dbReference>
<keyword evidence="17" id="KW-0408">Iron</keyword>
<evidence type="ECO:0000256" key="15">
    <source>
        <dbReference type="ARBA" id="ARBA00022991"/>
    </source>
</evidence>
<keyword evidence="20" id="KW-0604">Photosystem II</keyword>
<accession>A0A5D2EWB1</accession>
<keyword evidence="19 21" id="KW-0472">Membrane</keyword>
<dbReference type="Proteomes" id="UP000323506">
    <property type="component" value="Chromosome A10"/>
</dbReference>
<evidence type="ECO:0000256" key="7">
    <source>
        <dbReference type="ARBA" id="ARBA00022553"/>
    </source>
</evidence>
<keyword evidence="10" id="KW-0479">Metal-binding</keyword>
<protein>
    <recommendedName>
        <fullName evidence="25">Photosystem II D2 protein</fullName>
    </recommendedName>
</protein>
<keyword evidence="13 21" id="KW-1133">Transmembrane helix</keyword>
<dbReference type="Pfam" id="PF00124">
    <property type="entry name" value="Photo_RC"/>
    <property type="match status" value="1"/>
</dbReference>
<dbReference type="GO" id="GO:0009535">
    <property type="term" value="C:chloroplast thylakoid membrane"/>
    <property type="evidence" value="ECO:0007669"/>
    <property type="project" value="TreeGrafter"/>
</dbReference>
<keyword evidence="9 21" id="KW-0812">Transmembrane</keyword>
<evidence type="ECO:0000256" key="22">
    <source>
        <dbReference type="SAM" id="SignalP"/>
    </source>
</evidence>
<evidence type="ECO:0000256" key="12">
    <source>
        <dbReference type="ARBA" id="ARBA00022982"/>
    </source>
</evidence>
<evidence type="ECO:0000256" key="11">
    <source>
        <dbReference type="ARBA" id="ARBA00022842"/>
    </source>
</evidence>
<dbReference type="GO" id="GO:0016168">
    <property type="term" value="F:chlorophyll binding"/>
    <property type="evidence" value="ECO:0007669"/>
    <property type="project" value="UniProtKB-KW"/>
</dbReference>
<dbReference type="GO" id="GO:0016491">
    <property type="term" value="F:oxidoreductase activity"/>
    <property type="evidence" value="ECO:0007669"/>
    <property type="project" value="UniProtKB-KW"/>
</dbReference>
<keyword evidence="18" id="KW-0793">Thylakoid</keyword>
<keyword evidence="24" id="KW-1185">Reference proteome</keyword>
<evidence type="ECO:0000256" key="5">
    <source>
        <dbReference type="ARBA" id="ARBA00022528"/>
    </source>
</evidence>
<evidence type="ECO:0000256" key="16">
    <source>
        <dbReference type="ARBA" id="ARBA00023002"/>
    </source>
</evidence>
<evidence type="ECO:0000313" key="24">
    <source>
        <dbReference type="Proteomes" id="UP000323506"/>
    </source>
</evidence>
<comment type="similarity">
    <text evidence="2">Belongs to the reaction center PufL/M/PsbA/D family.</text>
</comment>
<evidence type="ECO:0000256" key="19">
    <source>
        <dbReference type="ARBA" id="ARBA00023136"/>
    </source>
</evidence>
<dbReference type="PANTHER" id="PTHR33149:SF12">
    <property type="entry name" value="PHOTOSYSTEM II D2 PROTEIN"/>
    <property type="match status" value="1"/>
</dbReference>
<dbReference type="EMBL" id="CM017697">
    <property type="protein sequence ID" value="TYG97645.1"/>
    <property type="molecule type" value="Genomic_DNA"/>
</dbReference>
<evidence type="ECO:0008006" key="25">
    <source>
        <dbReference type="Google" id="ProtNLM"/>
    </source>
</evidence>
<keyword evidence="16" id="KW-0560">Oxidoreductase</keyword>
<dbReference type="GO" id="GO:0009772">
    <property type="term" value="P:photosynthetic electron transport in photosystem II"/>
    <property type="evidence" value="ECO:0007669"/>
    <property type="project" value="InterPro"/>
</dbReference>
<evidence type="ECO:0000256" key="10">
    <source>
        <dbReference type="ARBA" id="ARBA00022723"/>
    </source>
</evidence>
<evidence type="ECO:0000256" key="6">
    <source>
        <dbReference type="ARBA" id="ARBA00022531"/>
    </source>
</evidence>
<gene>
    <name evidence="23" type="ORF">ES288_A10G055000v1</name>
</gene>
<keyword evidence="4" id="KW-0148">Chlorophyll</keyword>
<feature type="signal peptide" evidence="22">
    <location>
        <begin position="1"/>
        <end position="21"/>
    </location>
</feature>
<reference evidence="23 24" key="1">
    <citation type="submission" date="2019-06" db="EMBL/GenBank/DDBJ databases">
        <title>WGS assembly of Gossypium darwinii.</title>
        <authorList>
            <person name="Chen Z.J."/>
            <person name="Sreedasyam A."/>
            <person name="Ando A."/>
            <person name="Song Q."/>
            <person name="De L."/>
            <person name="Hulse-Kemp A."/>
            <person name="Ding M."/>
            <person name="Ye W."/>
            <person name="Kirkbride R."/>
            <person name="Jenkins J."/>
            <person name="Plott C."/>
            <person name="Lovell J."/>
            <person name="Lin Y.-M."/>
            <person name="Vaughn R."/>
            <person name="Liu B."/>
            <person name="Li W."/>
            <person name="Simpson S."/>
            <person name="Scheffler B."/>
            <person name="Saski C."/>
            <person name="Grover C."/>
            <person name="Hu G."/>
            <person name="Conover J."/>
            <person name="Carlson J."/>
            <person name="Shu S."/>
            <person name="Boston L."/>
            <person name="Williams M."/>
            <person name="Peterson D."/>
            <person name="Mcgee K."/>
            <person name="Jones D."/>
            <person name="Wendel J."/>
            <person name="Stelly D."/>
            <person name="Grimwood J."/>
            <person name="Schmutz J."/>
        </authorList>
    </citation>
    <scope>NUCLEOTIDE SEQUENCE [LARGE SCALE GENOMIC DNA]</scope>
    <source>
        <strain evidence="23">1808015.09</strain>
    </source>
</reference>
<keyword evidence="12" id="KW-0249">Electron transport</keyword>
<organism evidence="23 24">
    <name type="scientific">Gossypium darwinii</name>
    <name type="common">Darwin's cotton</name>
    <name type="synonym">Gossypium barbadense var. darwinii</name>
    <dbReference type="NCBI Taxonomy" id="34276"/>
    <lineage>
        <taxon>Eukaryota</taxon>
        <taxon>Viridiplantae</taxon>
        <taxon>Streptophyta</taxon>
        <taxon>Embryophyta</taxon>
        <taxon>Tracheophyta</taxon>
        <taxon>Spermatophyta</taxon>
        <taxon>Magnoliopsida</taxon>
        <taxon>eudicotyledons</taxon>
        <taxon>Gunneridae</taxon>
        <taxon>Pentapetalae</taxon>
        <taxon>rosids</taxon>
        <taxon>malvids</taxon>
        <taxon>Malvales</taxon>
        <taxon>Malvaceae</taxon>
        <taxon>Malvoideae</taxon>
        <taxon>Gossypium</taxon>
    </lineage>
</organism>
<evidence type="ECO:0000256" key="13">
    <source>
        <dbReference type="ARBA" id="ARBA00022989"/>
    </source>
</evidence>
<comment type="subcellular location">
    <subcellularLocation>
        <location evidence="1">Membrane</location>
        <topology evidence="1">Multi-pass membrane protein</topology>
    </subcellularLocation>
</comment>
<feature type="transmembrane region" description="Helical" evidence="21">
    <location>
        <begin position="69"/>
        <end position="94"/>
    </location>
</feature>
<evidence type="ECO:0000256" key="9">
    <source>
        <dbReference type="ARBA" id="ARBA00022692"/>
    </source>
</evidence>
<evidence type="ECO:0000313" key="23">
    <source>
        <dbReference type="EMBL" id="TYG97645.1"/>
    </source>
</evidence>
<keyword evidence="5" id="KW-0150">Chloroplast</keyword>
<proteinExistence type="inferred from homology"/>
<keyword evidence="7" id="KW-0597">Phosphoprotein</keyword>
<dbReference type="AlphaFoldDB" id="A0A5D2EWB1"/>